<dbReference type="OrthoDB" id="431091at2759"/>
<keyword evidence="4" id="KW-0862">Zinc</keyword>
<evidence type="ECO:0000256" key="4">
    <source>
        <dbReference type="ARBA" id="ARBA00022833"/>
    </source>
</evidence>
<dbReference type="AlphaFoldDB" id="A0A0G4FWX3"/>
<dbReference type="InterPro" id="IPR035979">
    <property type="entry name" value="RBD_domain_sf"/>
</dbReference>
<dbReference type="PANTHER" id="PTHR13948">
    <property type="entry name" value="RNA-BINDING PROTEIN"/>
    <property type="match status" value="1"/>
</dbReference>
<keyword evidence="2" id="KW-0479">Metal-binding</keyword>
<accession>A0A0G4FWX3</accession>
<evidence type="ECO:0000313" key="11">
    <source>
        <dbReference type="EMBL" id="CEM19653.1"/>
    </source>
</evidence>
<sequence length="805" mass="87044">MPAAPKTPFQPPPPPTRPPSSAMAMAQQYIQQQNGAHTPFLDFGSAPGLTAPSYQQEEEDSRSDSRERKRWQRRDEDGDDGYGSDGRGKQHSRHRSRSRDRGAGGGGDRKRDSRWDSKVMRQQGQQQGQGKGDEGFQDWYAGGDGRGSTEFASVVPPASTIMVRKLPPTVVELQIETAVRAMCGREHFAPPISVRIARQKGTGESRGFGFIEFATVEDASTFLKSTFGVFELGKGVDCPVDFSREDAREGRRGDGQWQWWDKGGAGKDGQQQMDWICAKCDYINFTKRTECKQCGEPKMPNCVHIAHGSPNPLAEEPALTLIVKGLDPNSTDDDIKAAFMPFATVKDLRLVRDKNTGVSRGFCFIEFYSREEAKAALTAFLATGSRVGNKSVRAHYAKHGKDESLAAVMKMEMQDNPLRTYGQEAIEAAQSMNFSYDRSCNKDMWENYMKMWQGQLHQQSAAATITMENDNNDDKQNAAEHQPPPPTFDEKTGLWFASHLGMYFDSKTGLYFTPEGQYYFYDTDKAELAPLMTGENTQQLIVEAAAARLKQTEKTGEEGDTSATAQDEKTAEPVPTAAPASAAAAAAPVEVPYLDPLAMSIVDEEEEARKRAENKEKKASAIVSMLKAAKQAVKASQEAAKAAPAPTPHVLVRKDTKKEKRKDTTESNGSDTTAGAAAAASSSAATGDTRGPLKLTVAASTTSGLGRGLPGGGGRGRGRGAIGRGTGIPPAQDRPAPAAAAAAPAQPAAAADAPPPAVVSAAPAVTEVICYVCMRKFPSKDKLEKHEQFSELHKKNLAARAAQQI</sequence>
<evidence type="ECO:0000259" key="9">
    <source>
        <dbReference type="PROSITE" id="PS50102"/>
    </source>
</evidence>
<keyword evidence="12" id="KW-1185">Reference proteome</keyword>
<dbReference type="InParanoid" id="A0A0G4FWX3"/>
<dbReference type="PROSITE" id="PS50102">
    <property type="entry name" value="RRM"/>
    <property type="match status" value="2"/>
</dbReference>
<feature type="domain" description="RRM" evidence="9">
    <location>
        <begin position="159"/>
        <end position="245"/>
    </location>
</feature>
<dbReference type="PROSITE" id="PS50199">
    <property type="entry name" value="ZF_RANBP2_2"/>
    <property type="match status" value="1"/>
</dbReference>
<dbReference type="InterPro" id="IPR001876">
    <property type="entry name" value="Znf_RanBP2"/>
</dbReference>
<dbReference type="InterPro" id="IPR036443">
    <property type="entry name" value="Znf_RanBP2_sf"/>
</dbReference>
<protein>
    <recommendedName>
        <fullName evidence="13">RNA-binding protein</fullName>
    </recommendedName>
</protein>
<feature type="compositionally biased region" description="Low complexity" evidence="8">
    <location>
        <begin position="727"/>
        <end position="743"/>
    </location>
</feature>
<dbReference type="GO" id="GO:0000398">
    <property type="term" value="P:mRNA splicing, via spliceosome"/>
    <property type="evidence" value="ECO:0007669"/>
    <property type="project" value="TreeGrafter"/>
</dbReference>
<dbReference type="PANTHER" id="PTHR13948:SF3">
    <property type="entry name" value="FI21118P1"/>
    <property type="match status" value="1"/>
</dbReference>
<reference evidence="11 12" key="1">
    <citation type="submission" date="2014-11" db="EMBL/GenBank/DDBJ databases">
        <authorList>
            <person name="Zhu J."/>
            <person name="Qi W."/>
            <person name="Song R."/>
        </authorList>
    </citation>
    <scope>NUCLEOTIDE SEQUENCE [LARGE SCALE GENOMIC DNA]</scope>
</reference>
<feature type="region of interest" description="Disordered" evidence="8">
    <location>
        <begin position="1"/>
        <end position="143"/>
    </location>
</feature>
<dbReference type="SMART" id="SM00360">
    <property type="entry name" value="RRM"/>
    <property type="match status" value="2"/>
</dbReference>
<feature type="domain" description="RRM" evidence="9">
    <location>
        <begin position="319"/>
        <end position="399"/>
    </location>
</feature>
<dbReference type="InterPro" id="IPR012677">
    <property type="entry name" value="Nucleotide-bd_a/b_plait_sf"/>
</dbReference>
<dbReference type="SMART" id="SM00547">
    <property type="entry name" value="ZnF_RBZ"/>
    <property type="match status" value="1"/>
</dbReference>
<evidence type="ECO:0000259" key="10">
    <source>
        <dbReference type="PROSITE" id="PS50199"/>
    </source>
</evidence>
<evidence type="ECO:0000256" key="8">
    <source>
        <dbReference type="SAM" id="MobiDB-lite"/>
    </source>
</evidence>
<keyword evidence="5" id="KW-0539">Nucleus</keyword>
<evidence type="ECO:0000256" key="3">
    <source>
        <dbReference type="ARBA" id="ARBA00022771"/>
    </source>
</evidence>
<dbReference type="Proteomes" id="UP000041254">
    <property type="component" value="Unassembled WGS sequence"/>
</dbReference>
<evidence type="ECO:0000256" key="5">
    <source>
        <dbReference type="ARBA" id="ARBA00023242"/>
    </source>
</evidence>
<feature type="compositionally biased region" description="Basic and acidic residues" evidence="8">
    <location>
        <begin position="99"/>
        <end position="119"/>
    </location>
</feature>
<dbReference type="EMBL" id="CDMY01000518">
    <property type="protein sequence ID" value="CEM19653.1"/>
    <property type="molecule type" value="Genomic_DNA"/>
</dbReference>
<feature type="region of interest" description="Disordered" evidence="8">
    <location>
        <begin position="247"/>
        <end position="266"/>
    </location>
</feature>
<feature type="domain" description="RanBP2-type" evidence="10">
    <location>
        <begin position="267"/>
        <end position="300"/>
    </location>
</feature>
<dbReference type="GO" id="GO:0003723">
    <property type="term" value="F:RNA binding"/>
    <property type="evidence" value="ECO:0007669"/>
    <property type="project" value="UniProtKB-UniRule"/>
</dbReference>
<dbReference type="VEuPathDB" id="CryptoDB:Vbra_21754"/>
<dbReference type="InterPro" id="IPR000504">
    <property type="entry name" value="RRM_dom"/>
</dbReference>
<dbReference type="SUPFAM" id="SSF90209">
    <property type="entry name" value="Ran binding protein zinc finger-like"/>
    <property type="match status" value="1"/>
</dbReference>
<feature type="compositionally biased region" description="Basic residues" evidence="8">
    <location>
        <begin position="89"/>
        <end position="98"/>
    </location>
</feature>
<feature type="compositionally biased region" description="Pro residues" evidence="8">
    <location>
        <begin position="8"/>
        <end position="18"/>
    </location>
</feature>
<feature type="compositionally biased region" description="Low complexity" evidence="8">
    <location>
        <begin position="572"/>
        <end position="581"/>
    </location>
</feature>
<dbReference type="SUPFAM" id="SSF54928">
    <property type="entry name" value="RNA-binding domain, RBD"/>
    <property type="match status" value="2"/>
</dbReference>
<dbReference type="Gene3D" id="4.10.1060.10">
    <property type="entry name" value="Zinc finger, RanBP2-type"/>
    <property type="match status" value="1"/>
</dbReference>
<dbReference type="PROSITE" id="PS01358">
    <property type="entry name" value="ZF_RANBP2_1"/>
    <property type="match status" value="1"/>
</dbReference>
<dbReference type="GO" id="GO:0005634">
    <property type="term" value="C:nucleus"/>
    <property type="evidence" value="ECO:0007669"/>
    <property type="project" value="UniProtKB-SubCell"/>
</dbReference>
<feature type="compositionally biased region" description="Low complexity" evidence="8">
    <location>
        <begin position="19"/>
        <end position="33"/>
    </location>
</feature>
<keyword evidence="6" id="KW-0694">RNA-binding</keyword>
<feature type="compositionally biased region" description="Low complexity" evidence="8">
    <location>
        <begin position="669"/>
        <end position="689"/>
    </location>
</feature>
<feature type="region of interest" description="Disordered" evidence="8">
    <location>
        <begin position="552"/>
        <end position="581"/>
    </location>
</feature>
<evidence type="ECO:0008006" key="13">
    <source>
        <dbReference type="Google" id="ProtNLM"/>
    </source>
</evidence>
<evidence type="ECO:0000256" key="6">
    <source>
        <dbReference type="PROSITE-ProRule" id="PRU00176"/>
    </source>
</evidence>
<gene>
    <name evidence="11" type="ORF">Vbra_21754</name>
</gene>
<evidence type="ECO:0000256" key="2">
    <source>
        <dbReference type="ARBA" id="ARBA00022723"/>
    </source>
</evidence>
<feature type="compositionally biased region" description="Basic and acidic residues" evidence="8">
    <location>
        <begin position="652"/>
        <end position="665"/>
    </location>
</feature>
<feature type="compositionally biased region" description="Low complexity" evidence="8">
    <location>
        <begin position="255"/>
        <end position="266"/>
    </location>
</feature>
<evidence type="ECO:0000256" key="7">
    <source>
        <dbReference type="PROSITE-ProRule" id="PRU00322"/>
    </source>
</evidence>
<dbReference type="Pfam" id="PF17780">
    <property type="entry name" value="OCRE"/>
    <property type="match status" value="1"/>
</dbReference>
<comment type="subcellular location">
    <subcellularLocation>
        <location evidence="1">Nucleus</location>
    </subcellularLocation>
</comment>
<feature type="region of interest" description="Disordered" evidence="8">
    <location>
        <begin position="637"/>
        <end position="743"/>
    </location>
</feature>
<dbReference type="Gene3D" id="3.30.70.330">
    <property type="match status" value="2"/>
</dbReference>
<evidence type="ECO:0000256" key="1">
    <source>
        <dbReference type="ARBA" id="ARBA00004123"/>
    </source>
</evidence>
<organism evidence="11 12">
    <name type="scientific">Vitrella brassicaformis (strain CCMP3155)</name>
    <dbReference type="NCBI Taxonomy" id="1169540"/>
    <lineage>
        <taxon>Eukaryota</taxon>
        <taxon>Sar</taxon>
        <taxon>Alveolata</taxon>
        <taxon>Colpodellida</taxon>
        <taxon>Vitrellaceae</taxon>
        <taxon>Vitrella</taxon>
    </lineage>
</organism>
<feature type="compositionally biased region" description="Gly residues" evidence="8">
    <location>
        <begin position="705"/>
        <end position="726"/>
    </location>
</feature>
<dbReference type="STRING" id="1169540.A0A0G4FWX3"/>
<proteinExistence type="predicted"/>
<dbReference type="GO" id="GO:0008270">
    <property type="term" value="F:zinc ion binding"/>
    <property type="evidence" value="ECO:0007669"/>
    <property type="project" value="UniProtKB-KW"/>
</dbReference>
<dbReference type="Pfam" id="PF00076">
    <property type="entry name" value="RRM_1"/>
    <property type="match status" value="2"/>
</dbReference>
<evidence type="ECO:0000313" key="12">
    <source>
        <dbReference type="Proteomes" id="UP000041254"/>
    </source>
</evidence>
<keyword evidence="3 7" id="KW-0863">Zinc-finger</keyword>
<dbReference type="InterPro" id="IPR041591">
    <property type="entry name" value="OCRE"/>
</dbReference>
<name>A0A0G4FWX3_VITBC</name>